<keyword evidence="3 5" id="KW-0378">Hydrolase</keyword>
<reference evidence="5 6" key="1">
    <citation type="submission" date="2015-09" db="EMBL/GenBank/DDBJ databases">
        <authorList>
            <consortium name="Pathogen Informatics"/>
        </authorList>
    </citation>
    <scope>NUCLEOTIDE SEQUENCE [LARGE SCALE GENOMIC DNA]</scope>
    <source>
        <strain evidence="5 6">2789STDY5834876</strain>
    </source>
</reference>
<dbReference type="InterPro" id="IPR000223">
    <property type="entry name" value="Pept_S26A_signal_pept_1"/>
</dbReference>
<evidence type="ECO:0000313" key="5">
    <source>
        <dbReference type="EMBL" id="CUO72993.1"/>
    </source>
</evidence>
<evidence type="ECO:0000313" key="6">
    <source>
        <dbReference type="Proteomes" id="UP000095544"/>
    </source>
</evidence>
<dbReference type="Proteomes" id="UP000095544">
    <property type="component" value="Unassembled WGS sequence"/>
</dbReference>
<comment type="subcellular location">
    <subcellularLocation>
        <location evidence="1">Cell membrane</location>
        <topology evidence="1">Single-pass type II membrane protein</topology>
    </subcellularLocation>
    <subcellularLocation>
        <location evidence="3">Membrane</location>
        <topology evidence="3">Single-pass type II membrane protein</topology>
    </subcellularLocation>
</comment>
<keyword evidence="3" id="KW-0812">Transmembrane</keyword>
<dbReference type="GO" id="GO:0006465">
    <property type="term" value="P:signal peptide processing"/>
    <property type="evidence" value="ECO:0007669"/>
    <property type="project" value="InterPro"/>
</dbReference>
<dbReference type="SUPFAM" id="SSF51306">
    <property type="entry name" value="LexA/Signal peptidase"/>
    <property type="match status" value="1"/>
</dbReference>
<keyword evidence="3" id="KW-1133">Transmembrane helix</keyword>
<proteinExistence type="inferred from homology"/>
<gene>
    <name evidence="5" type="primary">sipS_2</name>
    <name evidence="5" type="ORF">ERS852491_03103</name>
</gene>
<organism evidence="5 6">
    <name type="scientific">Faecalicatena contorta</name>
    <dbReference type="NCBI Taxonomy" id="39482"/>
    <lineage>
        <taxon>Bacteria</taxon>
        <taxon>Bacillati</taxon>
        <taxon>Bacillota</taxon>
        <taxon>Clostridia</taxon>
        <taxon>Lachnospirales</taxon>
        <taxon>Lachnospiraceae</taxon>
        <taxon>Faecalicatena</taxon>
    </lineage>
</organism>
<feature type="domain" description="Peptidase S26" evidence="4">
    <location>
        <begin position="44"/>
        <end position="188"/>
    </location>
</feature>
<dbReference type="Gene3D" id="2.10.109.10">
    <property type="entry name" value="Umud Fragment, subunit A"/>
    <property type="match status" value="1"/>
</dbReference>
<accession>A0A174HDM4</accession>
<protein>
    <recommendedName>
        <fullName evidence="3">Signal peptidase I</fullName>
        <ecNumber evidence="3">3.4.21.89</ecNumber>
    </recommendedName>
</protein>
<keyword evidence="3" id="KW-0645">Protease</keyword>
<dbReference type="PANTHER" id="PTHR43390:SF1">
    <property type="entry name" value="CHLOROPLAST PROCESSING PEPTIDASE"/>
    <property type="match status" value="1"/>
</dbReference>
<dbReference type="Pfam" id="PF10502">
    <property type="entry name" value="Peptidase_S26"/>
    <property type="match status" value="1"/>
</dbReference>
<dbReference type="InterPro" id="IPR036286">
    <property type="entry name" value="LexA/Signal_pep-like_sf"/>
</dbReference>
<dbReference type="GO" id="GO:0009003">
    <property type="term" value="F:signal peptidase activity"/>
    <property type="evidence" value="ECO:0007669"/>
    <property type="project" value="UniProtKB-EC"/>
</dbReference>
<dbReference type="NCBIfam" id="TIGR02227">
    <property type="entry name" value="sigpep_I_bact"/>
    <property type="match status" value="1"/>
</dbReference>
<dbReference type="PANTHER" id="PTHR43390">
    <property type="entry name" value="SIGNAL PEPTIDASE I"/>
    <property type="match status" value="1"/>
</dbReference>
<evidence type="ECO:0000256" key="1">
    <source>
        <dbReference type="ARBA" id="ARBA00004401"/>
    </source>
</evidence>
<dbReference type="InterPro" id="IPR019533">
    <property type="entry name" value="Peptidase_S26"/>
</dbReference>
<evidence type="ECO:0000259" key="4">
    <source>
        <dbReference type="Pfam" id="PF10502"/>
    </source>
</evidence>
<feature type="transmembrane region" description="Helical" evidence="3">
    <location>
        <begin position="41"/>
        <end position="65"/>
    </location>
</feature>
<sequence length="195" mass="21875">MPSGLGVTWMDKHKQETLSSPREVIRSRRKNLAYRAEISLFAARSVTLALMMVVILGGIFGIAVMKNNDMSPRISAGDLMLYYRLEKDLTAGDIAVFIKEGRRYAGRVVAKGGDTVEITKDAELMVNGSLVVENDIYYSTPQYEEGISYPVTLEQDKYFILCDYREGAKDSRFFGAVSKKEIKGKVITVIRRSNL</sequence>
<dbReference type="STRING" id="39482.ERS852491_03103"/>
<keyword evidence="3" id="KW-0472">Membrane</keyword>
<evidence type="ECO:0000256" key="2">
    <source>
        <dbReference type="ARBA" id="ARBA00009370"/>
    </source>
</evidence>
<comment type="catalytic activity">
    <reaction evidence="3">
        <text>Cleavage of hydrophobic, N-terminal signal or leader sequences from secreted and periplasmic proteins.</text>
        <dbReference type="EC" id="3.4.21.89"/>
    </reaction>
</comment>
<dbReference type="EC" id="3.4.21.89" evidence="3"/>
<dbReference type="EMBL" id="CYZU01000031">
    <property type="protein sequence ID" value="CUO72993.1"/>
    <property type="molecule type" value="Genomic_DNA"/>
</dbReference>
<dbReference type="AlphaFoldDB" id="A0A174HDM4"/>
<evidence type="ECO:0000256" key="3">
    <source>
        <dbReference type="RuleBase" id="RU362042"/>
    </source>
</evidence>
<dbReference type="GO" id="GO:0004252">
    <property type="term" value="F:serine-type endopeptidase activity"/>
    <property type="evidence" value="ECO:0007669"/>
    <property type="project" value="InterPro"/>
</dbReference>
<dbReference type="CDD" id="cd06530">
    <property type="entry name" value="S26_SPase_I"/>
    <property type="match status" value="1"/>
</dbReference>
<comment type="similarity">
    <text evidence="2 3">Belongs to the peptidase S26 family.</text>
</comment>
<dbReference type="GO" id="GO:0005886">
    <property type="term" value="C:plasma membrane"/>
    <property type="evidence" value="ECO:0007669"/>
    <property type="project" value="UniProtKB-SubCell"/>
</dbReference>
<name>A0A174HDM4_9FIRM</name>